<reference evidence="2" key="1">
    <citation type="submission" date="2017-05" db="EMBL/GenBank/DDBJ databases">
        <title>Improved OligoMM genomes.</title>
        <authorList>
            <person name="Garzetti D."/>
        </authorList>
    </citation>
    <scope>NUCLEOTIDE SEQUENCE [LARGE SCALE GENOMIC DNA]</scope>
    <source>
        <strain evidence="2">KB18</strain>
    </source>
</reference>
<dbReference type="EMBL" id="CP021422">
    <property type="protein sequence ID" value="ASB41943.1"/>
    <property type="molecule type" value="Genomic_DNA"/>
</dbReference>
<name>A0ABN5A8N5_9FIRM</name>
<evidence type="ECO:0000313" key="1">
    <source>
        <dbReference type="EMBL" id="ASB41943.1"/>
    </source>
</evidence>
<sequence length="78" mass="8970">MFALIVEIDGYEGETRLQTKRATYKDLQAWVKERYGLHVSKLAISQTKELWALPNADPPFPISLLHSRRESATIKLTK</sequence>
<protein>
    <submittedName>
        <fullName evidence="1">Uncharacterized protein</fullName>
    </submittedName>
</protein>
<dbReference type="Proteomes" id="UP000196710">
    <property type="component" value="Chromosome"/>
</dbReference>
<evidence type="ECO:0000313" key="2">
    <source>
        <dbReference type="Proteomes" id="UP000196710"/>
    </source>
</evidence>
<accession>A0ABN5A8N5</accession>
<keyword evidence="2" id="KW-1185">Reference proteome</keyword>
<proteinExistence type="predicted"/>
<organism evidence="1 2">
    <name type="scientific">Acutalibacter muris</name>
    <dbReference type="NCBI Taxonomy" id="1796620"/>
    <lineage>
        <taxon>Bacteria</taxon>
        <taxon>Bacillati</taxon>
        <taxon>Bacillota</taxon>
        <taxon>Clostridia</taxon>
        <taxon>Eubacteriales</taxon>
        <taxon>Acutalibacteraceae</taxon>
        <taxon>Acutalibacter</taxon>
    </lineage>
</organism>
<gene>
    <name evidence="1" type="ORF">ADH66_15540</name>
</gene>